<keyword evidence="1" id="KW-0812">Transmembrane</keyword>
<evidence type="ECO:0000259" key="2">
    <source>
        <dbReference type="Pfam" id="PF02517"/>
    </source>
</evidence>
<dbReference type="GO" id="GO:0080120">
    <property type="term" value="P:CAAX-box protein maturation"/>
    <property type="evidence" value="ECO:0007669"/>
    <property type="project" value="UniProtKB-ARBA"/>
</dbReference>
<comment type="caution">
    <text evidence="3">The sequence shown here is derived from an EMBL/GenBank/DDBJ whole genome shotgun (WGS) entry which is preliminary data.</text>
</comment>
<dbReference type="PANTHER" id="PTHR43592:SF15">
    <property type="entry name" value="CAAX AMINO TERMINAL PROTEASE FAMILY PROTEIN"/>
    <property type="match status" value="1"/>
</dbReference>
<dbReference type="PATRIC" id="fig|1872076.5.peg.2800"/>
<evidence type="ECO:0000313" key="4">
    <source>
        <dbReference type="Proteomes" id="UP000094056"/>
    </source>
</evidence>
<keyword evidence="1" id="KW-0472">Membrane</keyword>
<dbReference type="EMBL" id="MAYW01000060">
    <property type="protein sequence ID" value="ODS32483.1"/>
    <property type="molecule type" value="Genomic_DNA"/>
</dbReference>
<evidence type="ECO:0000313" key="3">
    <source>
        <dbReference type="EMBL" id="ODS32483.1"/>
    </source>
</evidence>
<keyword evidence="1" id="KW-1133">Transmembrane helix</keyword>
<proteinExistence type="predicted"/>
<dbReference type="PANTHER" id="PTHR43592">
    <property type="entry name" value="CAAX AMINO TERMINAL PROTEASE"/>
    <property type="match status" value="1"/>
</dbReference>
<sequence length="246" mass="27885">MVDNKQWNLSDIFKVFLFYFFMTLVGIPAFLRLIKQISGLNLIEVFGQNVVTLSLSLIINILTCLYVFYIIRVGYGLSITSLGFTTRNWKRDVKFGLKHYLIVLPVIILAGYVVDFISRMFGVEPEQQEIINSILEESSLGVLTFMVFFGILAAPIIEELLFRGFLQSAVRTTFGKLKAIFISGLLFACVHLNAHVFLQIFILGLLLAYLFEKTGSLIAPITVHVFHNTATLAFLISFKYVLKSYV</sequence>
<accession>A0A1E3XA42</accession>
<gene>
    <name evidence="3" type="ORF">SCARUB_02384</name>
</gene>
<dbReference type="Pfam" id="PF02517">
    <property type="entry name" value="Rce1-like"/>
    <property type="match status" value="1"/>
</dbReference>
<feature type="transmembrane region" description="Helical" evidence="1">
    <location>
        <begin position="179"/>
        <end position="211"/>
    </location>
</feature>
<feature type="transmembrane region" description="Helical" evidence="1">
    <location>
        <begin position="217"/>
        <end position="242"/>
    </location>
</feature>
<dbReference type="Proteomes" id="UP000094056">
    <property type="component" value="Unassembled WGS sequence"/>
</dbReference>
<organism evidence="3 4">
    <name type="scientific">Candidatus Scalindua rubra</name>
    <dbReference type="NCBI Taxonomy" id="1872076"/>
    <lineage>
        <taxon>Bacteria</taxon>
        <taxon>Pseudomonadati</taxon>
        <taxon>Planctomycetota</taxon>
        <taxon>Candidatus Brocadiia</taxon>
        <taxon>Candidatus Brocadiales</taxon>
        <taxon>Candidatus Scalinduaceae</taxon>
        <taxon>Candidatus Scalindua</taxon>
    </lineage>
</organism>
<evidence type="ECO:0000256" key="1">
    <source>
        <dbReference type="SAM" id="Phobius"/>
    </source>
</evidence>
<reference evidence="3 4" key="1">
    <citation type="submission" date="2016-07" db="EMBL/GenBank/DDBJ databases">
        <title>Draft genome of Scalindua rubra, obtained from a brine-seawater interface in the Red Sea, sheds light on salt adaptation in anammox bacteria.</title>
        <authorList>
            <person name="Speth D.R."/>
            <person name="Lagkouvardos I."/>
            <person name="Wang Y."/>
            <person name="Qian P.-Y."/>
            <person name="Dutilh B.E."/>
            <person name="Jetten M.S."/>
        </authorList>
    </citation>
    <scope>NUCLEOTIDE SEQUENCE [LARGE SCALE GENOMIC DNA]</scope>
    <source>
        <strain evidence="3">BSI-1</strain>
    </source>
</reference>
<feature type="transmembrane region" description="Helical" evidence="1">
    <location>
        <begin position="12"/>
        <end position="31"/>
    </location>
</feature>
<protein>
    <recommendedName>
        <fullName evidence="2">CAAX prenyl protease 2/Lysostaphin resistance protein A-like domain-containing protein</fullName>
    </recommendedName>
</protein>
<name>A0A1E3XA42_9BACT</name>
<feature type="transmembrane region" description="Helical" evidence="1">
    <location>
        <begin position="51"/>
        <end position="71"/>
    </location>
</feature>
<dbReference type="AlphaFoldDB" id="A0A1E3XA42"/>
<dbReference type="GO" id="GO:0004175">
    <property type="term" value="F:endopeptidase activity"/>
    <property type="evidence" value="ECO:0007669"/>
    <property type="project" value="UniProtKB-ARBA"/>
</dbReference>
<feature type="domain" description="CAAX prenyl protease 2/Lysostaphin resistance protein A-like" evidence="2">
    <location>
        <begin position="143"/>
        <end position="229"/>
    </location>
</feature>
<feature type="transmembrane region" description="Helical" evidence="1">
    <location>
        <begin position="138"/>
        <end position="158"/>
    </location>
</feature>
<dbReference type="InterPro" id="IPR003675">
    <property type="entry name" value="Rce1/LyrA-like_dom"/>
</dbReference>
<feature type="transmembrane region" description="Helical" evidence="1">
    <location>
        <begin position="100"/>
        <end position="118"/>
    </location>
</feature>